<comment type="caution">
    <text evidence="2">The sequence shown here is derived from an EMBL/GenBank/DDBJ whole genome shotgun (WGS) entry which is preliminary data.</text>
</comment>
<accession>A0A4R3XW10</accession>
<keyword evidence="3" id="KW-1185">Reference proteome</keyword>
<dbReference type="AlphaFoldDB" id="A0A4R3XW10"/>
<dbReference type="Proteomes" id="UP000295367">
    <property type="component" value="Unassembled WGS sequence"/>
</dbReference>
<dbReference type="RefSeq" id="WP_124944948.1">
    <property type="nucleotide sequence ID" value="NZ_BHVT01000005.1"/>
</dbReference>
<evidence type="ECO:0000256" key="1">
    <source>
        <dbReference type="SAM" id="MobiDB-lite"/>
    </source>
</evidence>
<gene>
    <name evidence="2" type="ORF">EDC63_12728</name>
</gene>
<protein>
    <submittedName>
        <fullName evidence="2">Uncharacterized protein</fullName>
    </submittedName>
</protein>
<evidence type="ECO:0000313" key="2">
    <source>
        <dbReference type="EMBL" id="TCV81070.1"/>
    </source>
</evidence>
<name>A0A4R3XW10_9PROT</name>
<evidence type="ECO:0000313" key="3">
    <source>
        <dbReference type="Proteomes" id="UP000295367"/>
    </source>
</evidence>
<organism evidence="2 3">
    <name type="scientific">Sulfurirhabdus autotrophica</name>
    <dbReference type="NCBI Taxonomy" id="1706046"/>
    <lineage>
        <taxon>Bacteria</taxon>
        <taxon>Pseudomonadati</taxon>
        <taxon>Pseudomonadota</taxon>
        <taxon>Betaproteobacteria</taxon>
        <taxon>Nitrosomonadales</taxon>
        <taxon>Sulfuricellaceae</taxon>
        <taxon>Sulfurirhabdus</taxon>
    </lineage>
</organism>
<sequence>MDKPKENKQTPAIPSKSERQAAFRLKVQQESLSNKDAVRRAELIPPEIVAQFKLVKWPK</sequence>
<reference evidence="2 3" key="1">
    <citation type="submission" date="2019-03" db="EMBL/GenBank/DDBJ databases">
        <title>Genomic Encyclopedia of Type Strains, Phase IV (KMG-IV): sequencing the most valuable type-strain genomes for metagenomic binning, comparative biology and taxonomic classification.</title>
        <authorList>
            <person name="Goeker M."/>
        </authorList>
    </citation>
    <scope>NUCLEOTIDE SEQUENCE [LARGE SCALE GENOMIC DNA]</scope>
    <source>
        <strain evidence="2 3">DSM 100309</strain>
    </source>
</reference>
<proteinExistence type="predicted"/>
<feature type="region of interest" description="Disordered" evidence="1">
    <location>
        <begin position="1"/>
        <end position="20"/>
    </location>
</feature>
<dbReference type="EMBL" id="SMCO01000027">
    <property type="protein sequence ID" value="TCV81070.1"/>
    <property type="molecule type" value="Genomic_DNA"/>
</dbReference>